<reference evidence="1 2" key="1">
    <citation type="submission" date="2015-04" db="EMBL/GenBank/DDBJ databases">
        <title>Draft genome of the roundworm Trichinella nativa.</title>
        <authorList>
            <person name="Mitreva M."/>
        </authorList>
    </citation>
    <scope>NUCLEOTIDE SEQUENCE [LARGE SCALE GENOMIC DNA]</scope>
    <source>
        <strain evidence="1 2">ISS45</strain>
    </source>
</reference>
<dbReference type="Proteomes" id="UP000243006">
    <property type="component" value="Unassembled WGS sequence"/>
</dbReference>
<gene>
    <name evidence="1" type="ORF">D917_06515</name>
</gene>
<comment type="caution">
    <text evidence="1">The sequence shown here is derived from an EMBL/GenBank/DDBJ whole genome shotgun (WGS) entry which is preliminary data.</text>
</comment>
<dbReference type="AlphaFoldDB" id="A0A1Y3EWZ1"/>
<protein>
    <submittedName>
        <fullName evidence="1">Uncharacterized protein</fullName>
    </submittedName>
</protein>
<sequence>MHLSILFFHGKLVIVMNNKNQVLCYTITVATLLLRYIHLWLSSELKIFVLLTWGLNLCFGSTALKRLLLIMSSFALSVGCRKIGCSHSGQITLNRYYAIKQYYFSNVKPSFADYAYYD</sequence>
<organism evidence="1 2">
    <name type="scientific">Trichinella nativa</name>
    <dbReference type="NCBI Taxonomy" id="6335"/>
    <lineage>
        <taxon>Eukaryota</taxon>
        <taxon>Metazoa</taxon>
        <taxon>Ecdysozoa</taxon>
        <taxon>Nematoda</taxon>
        <taxon>Enoplea</taxon>
        <taxon>Dorylaimia</taxon>
        <taxon>Trichinellida</taxon>
        <taxon>Trichinellidae</taxon>
        <taxon>Trichinella</taxon>
    </lineage>
</organism>
<accession>A0A1Y3EWZ1</accession>
<dbReference type="EMBL" id="LVZM01003359">
    <property type="protein sequence ID" value="OUC47979.1"/>
    <property type="molecule type" value="Genomic_DNA"/>
</dbReference>
<evidence type="ECO:0000313" key="1">
    <source>
        <dbReference type="EMBL" id="OUC47979.1"/>
    </source>
</evidence>
<evidence type="ECO:0000313" key="2">
    <source>
        <dbReference type="Proteomes" id="UP000243006"/>
    </source>
</evidence>
<name>A0A1Y3EWZ1_9BILA</name>
<proteinExistence type="predicted"/>